<evidence type="ECO:0000313" key="8">
    <source>
        <dbReference type="EMBL" id="MVU79712.1"/>
    </source>
</evidence>
<feature type="compositionally biased region" description="Low complexity" evidence="6">
    <location>
        <begin position="11"/>
        <end position="43"/>
    </location>
</feature>
<dbReference type="PANTHER" id="PTHR43725">
    <property type="entry name" value="UDP-GLUCOSE 4-EPIMERASE"/>
    <property type="match status" value="1"/>
</dbReference>
<feature type="domain" description="NAD-dependent epimerase/dehydratase" evidence="7">
    <location>
        <begin position="82"/>
        <end position="311"/>
    </location>
</feature>
<evidence type="ECO:0000259" key="7">
    <source>
        <dbReference type="Pfam" id="PF01370"/>
    </source>
</evidence>
<evidence type="ECO:0000313" key="9">
    <source>
        <dbReference type="Proteomes" id="UP000466794"/>
    </source>
</evidence>
<evidence type="ECO:0000256" key="2">
    <source>
        <dbReference type="ARBA" id="ARBA00007637"/>
    </source>
</evidence>
<feature type="region of interest" description="Disordered" evidence="6">
    <location>
        <begin position="1"/>
        <end position="43"/>
    </location>
</feature>
<dbReference type="SUPFAM" id="SSF51735">
    <property type="entry name" value="NAD(P)-binding Rossmann-fold domains"/>
    <property type="match status" value="1"/>
</dbReference>
<feature type="compositionally biased region" description="Polar residues" evidence="6">
    <location>
        <begin position="1"/>
        <end position="10"/>
    </location>
</feature>
<evidence type="ECO:0000256" key="4">
    <source>
        <dbReference type="ARBA" id="ARBA00031367"/>
    </source>
</evidence>
<proteinExistence type="inferred from homology"/>
<accession>A0A7K1UZH8</accession>
<dbReference type="Proteomes" id="UP000466794">
    <property type="component" value="Unassembled WGS sequence"/>
</dbReference>
<evidence type="ECO:0000256" key="5">
    <source>
        <dbReference type="ARBA" id="ARBA00033067"/>
    </source>
</evidence>
<dbReference type="PANTHER" id="PTHR43725:SF53">
    <property type="entry name" value="UDP-ARABINOSE 4-EPIMERASE 1"/>
    <property type="match status" value="1"/>
</dbReference>
<dbReference type="AlphaFoldDB" id="A0A7K1UZH8"/>
<dbReference type="InterPro" id="IPR036291">
    <property type="entry name" value="NAD(P)-bd_dom_sf"/>
</dbReference>
<gene>
    <name evidence="8" type="ORF">GPX89_21020</name>
</gene>
<comment type="similarity">
    <text evidence="2">Belongs to the NAD(P)-dependent epimerase/dehydratase family.</text>
</comment>
<keyword evidence="9" id="KW-1185">Reference proteome</keyword>
<comment type="caution">
    <text evidence="8">The sequence shown here is derived from an EMBL/GenBank/DDBJ whole genome shotgun (WGS) entry which is preliminary data.</text>
</comment>
<protein>
    <recommendedName>
        <fullName evidence="3">UDP-glucose 4-epimerase</fullName>
    </recommendedName>
    <alternativeName>
        <fullName evidence="5">Galactowaldenase</fullName>
    </alternativeName>
    <alternativeName>
        <fullName evidence="4">UDP-galactose 4-epimerase</fullName>
    </alternativeName>
</protein>
<name>A0A7K1UZH8_9NOCA</name>
<dbReference type="Gene3D" id="3.90.25.10">
    <property type="entry name" value="UDP-galactose 4-epimerase, domain 1"/>
    <property type="match status" value="1"/>
</dbReference>
<comment type="pathway">
    <text evidence="1">Carbohydrate metabolism; galactose metabolism.</text>
</comment>
<evidence type="ECO:0000256" key="1">
    <source>
        <dbReference type="ARBA" id="ARBA00004947"/>
    </source>
</evidence>
<dbReference type="EMBL" id="WRPP01000004">
    <property type="protein sequence ID" value="MVU79712.1"/>
    <property type="molecule type" value="Genomic_DNA"/>
</dbReference>
<dbReference type="Pfam" id="PF01370">
    <property type="entry name" value="Epimerase"/>
    <property type="match status" value="1"/>
</dbReference>
<evidence type="ECO:0000256" key="3">
    <source>
        <dbReference type="ARBA" id="ARBA00018569"/>
    </source>
</evidence>
<dbReference type="InterPro" id="IPR001509">
    <property type="entry name" value="Epimerase_deHydtase"/>
</dbReference>
<organism evidence="8 9">
    <name type="scientific">Nocardia terrae</name>
    <dbReference type="NCBI Taxonomy" id="2675851"/>
    <lineage>
        <taxon>Bacteria</taxon>
        <taxon>Bacillati</taxon>
        <taxon>Actinomycetota</taxon>
        <taxon>Actinomycetes</taxon>
        <taxon>Mycobacteriales</taxon>
        <taxon>Nocardiaceae</taxon>
        <taxon>Nocardia</taxon>
    </lineage>
</organism>
<reference evidence="8 9" key="1">
    <citation type="submission" date="2019-12" db="EMBL/GenBank/DDBJ databases">
        <title>Nocardia sp. nov. ET3-3 isolated from soil.</title>
        <authorList>
            <person name="Kanchanasin P."/>
            <person name="Tanasupawat S."/>
            <person name="Yuki M."/>
            <person name="Kudo T."/>
        </authorList>
    </citation>
    <scope>NUCLEOTIDE SEQUENCE [LARGE SCALE GENOMIC DNA]</scope>
    <source>
        <strain evidence="8 9">ET3-3</strain>
    </source>
</reference>
<sequence length="385" mass="39983">MNAGQCTVENATSPTPATTPATTAASTASPTASPACRASSAPRPLARSLIRTLPPHSCPWTARQPSHYRRNLLEGRDPSVRVLVTGAAGYLGKAVVAALAAAGHEPIAMARPGAGTIPGAADTRTADLLDPAALRRAVAGVESVCHLAGLTRARESLTDPLPYFHVNTGGTIALLRAMAEADVRALVFSSTCAVYGSPEQQPMTEETPIAPPHPYASSKVAAEAVVEAQAATGSLGATILRLPNLAGGDDRDPTRLIPRVLAAAMARTPLGINGDGTAVRDYLHVDDAAAAFVAAIDRTPEPGGFAHYNIGSGRGTTILDVVAAVERETGLRVPVVHKPPAPEPSALIVDPSRAMTDLSWSPKHSDITEILQTTRFFRVADLRGR</sequence>
<dbReference type="Gene3D" id="3.40.50.720">
    <property type="entry name" value="NAD(P)-binding Rossmann-like Domain"/>
    <property type="match status" value="1"/>
</dbReference>
<evidence type="ECO:0000256" key="6">
    <source>
        <dbReference type="SAM" id="MobiDB-lite"/>
    </source>
</evidence>